<feature type="region of interest" description="Disordered" evidence="2">
    <location>
        <begin position="179"/>
        <end position="260"/>
    </location>
</feature>
<dbReference type="OMA" id="NAPPRCE"/>
<reference evidence="5" key="7">
    <citation type="submission" date="2012-08" db="EMBL/GenBank/DDBJ databases">
        <title>Oryza sativa nipponbare(GA3) genomic DNA, chromosome 5.</title>
        <authorList>
            <consortium name="IRGSP(International Rice Genome Sequencing Project)"/>
        </authorList>
    </citation>
    <scope>NUCLEOTIDE SEQUENCE</scope>
</reference>
<reference evidence="5 6" key="2">
    <citation type="journal article" date="2005" name="Nature">
        <title>The map-based sequence of the rice genome.</title>
        <authorList>
            <consortium name="International rice genome sequencing project (IRGSP)"/>
            <person name="Matsumoto T."/>
            <person name="Wu J."/>
            <person name="Kanamori H."/>
            <person name="Katayose Y."/>
            <person name="Fujisawa M."/>
            <person name="Namiki N."/>
            <person name="Mizuno H."/>
            <person name="Yamamoto K."/>
            <person name="Antonio B.A."/>
            <person name="Baba T."/>
            <person name="Sakata K."/>
            <person name="Nagamura Y."/>
            <person name="Aoki H."/>
            <person name="Arikawa K."/>
            <person name="Arita K."/>
            <person name="Bito T."/>
            <person name="Chiden Y."/>
            <person name="Fujitsuka N."/>
            <person name="Fukunaka R."/>
            <person name="Hamada M."/>
            <person name="Harada C."/>
            <person name="Hayashi A."/>
            <person name="Hijishita S."/>
            <person name="Honda M."/>
            <person name="Hosokawa S."/>
            <person name="Ichikawa Y."/>
            <person name="Idonuma A."/>
            <person name="Iijima M."/>
            <person name="Ikeda M."/>
            <person name="Ikeno M."/>
            <person name="Ito K."/>
            <person name="Ito S."/>
            <person name="Ito T."/>
            <person name="Ito Y."/>
            <person name="Ito Y."/>
            <person name="Iwabuchi A."/>
            <person name="Kamiya K."/>
            <person name="Karasawa W."/>
            <person name="Kurita K."/>
            <person name="Katagiri S."/>
            <person name="Kikuta A."/>
            <person name="Kobayashi H."/>
            <person name="Kobayashi N."/>
            <person name="Machita K."/>
            <person name="Maehara T."/>
            <person name="Masukawa M."/>
            <person name="Mizubayashi T."/>
            <person name="Mukai Y."/>
            <person name="Nagasaki H."/>
            <person name="Nagata Y."/>
            <person name="Naito S."/>
            <person name="Nakashima M."/>
            <person name="Nakama Y."/>
            <person name="Nakamichi Y."/>
            <person name="Nakamura M."/>
            <person name="Meguro A."/>
            <person name="Negishi M."/>
            <person name="Ohta I."/>
            <person name="Ohta T."/>
            <person name="Okamoto M."/>
            <person name="Ono N."/>
            <person name="Saji S."/>
            <person name="Sakaguchi M."/>
            <person name="Sakai K."/>
            <person name="Shibata M."/>
            <person name="Shimokawa T."/>
            <person name="Song J."/>
            <person name="Takazaki Y."/>
            <person name="Terasawa K."/>
            <person name="Tsugane M."/>
            <person name="Tsuji K."/>
            <person name="Ueda S."/>
            <person name="Waki K."/>
            <person name="Yamagata H."/>
            <person name="Yamamoto M."/>
            <person name="Yamamoto S."/>
            <person name="Yamane H."/>
            <person name="Yoshiki S."/>
            <person name="Yoshihara R."/>
            <person name="Yukawa K."/>
            <person name="Zhong H."/>
            <person name="Yano M."/>
            <person name="Yuan Q."/>
            <person name="Ouyang S."/>
            <person name="Liu J."/>
            <person name="Jones K.M."/>
            <person name="Gansberger K."/>
            <person name="Moffat K."/>
            <person name="Hill J."/>
            <person name="Bera J."/>
            <person name="Fadrosh D."/>
            <person name="Jin S."/>
            <person name="Johri S."/>
            <person name="Kim M."/>
            <person name="Overton L."/>
            <person name="Reardon M."/>
            <person name="Tsitrin T."/>
            <person name="Vuong H."/>
            <person name="Weaver B."/>
            <person name="Ciecko A."/>
            <person name="Tallon L."/>
            <person name="Jackson J."/>
            <person name="Pai G."/>
            <person name="Aken S.V."/>
            <person name="Utterback T."/>
            <person name="Reidmuller S."/>
            <person name="Feldblyum T."/>
            <person name="Hsiao J."/>
            <person name="Zismann V."/>
            <person name="Iobst S."/>
            <person name="de Vazeille A.R."/>
            <person name="Buell C.R."/>
            <person name="Ying K."/>
            <person name="Li Y."/>
            <person name="Lu T."/>
            <person name="Huang Y."/>
            <person name="Zhao Q."/>
            <person name="Feng Q."/>
            <person name="Zhang L."/>
            <person name="Zhu J."/>
            <person name="Weng Q."/>
            <person name="Mu J."/>
            <person name="Lu Y."/>
            <person name="Fan D."/>
            <person name="Liu Y."/>
            <person name="Guan J."/>
            <person name="Zhang Y."/>
            <person name="Yu S."/>
            <person name="Liu X."/>
            <person name="Zhang Y."/>
            <person name="Hong G."/>
            <person name="Han B."/>
            <person name="Choisne N."/>
            <person name="Demange N."/>
            <person name="Orjeda G."/>
            <person name="Samain S."/>
            <person name="Cattolico L."/>
            <person name="Pelletier E."/>
            <person name="Couloux A."/>
            <person name="Segurens B."/>
            <person name="Wincker P."/>
            <person name="D'Hont A."/>
            <person name="Scarpelli C."/>
            <person name="Weissenbach J."/>
            <person name="Salanoubat M."/>
            <person name="Quetier F."/>
            <person name="Yu Y."/>
            <person name="Kim H.R."/>
            <person name="Rambo T."/>
            <person name="Currie J."/>
            <person name="Collura K."/>
            <person name="Luo M."/>
            <person name="Yang T."/>
            <person name="Ammiraju J.S.S."/>
            <person name="Engler F."/>
            <person name="Soderlund C."/>
            <person name="Wing R.A."/>
            <person name="Palmer L.E."/>
            <person name="de la Bastide M."/>
            <person name="Spiegel L."/>
            <person name="Nascimento L."/>
            <person name="Zutavern T."/>
            <person name="O'Shaughnessy A."/>
            <person name="Dike S."/>
            <person name="Dedhia N."/>
            <person name="Preston R."/>
            <person name="Balija V."/>
            <person name="McCombie W.R."/>
            <person name="Chow T."/>
            <person name="Chen H."/>
            <person name="Chung M."/>
            <person name="Chen C."/>
            <person name="Shaw J."/>
            <person name="Wu H."/>
            <person name="Hsiao K."/>
            <person name="Chao Y."/>
            <person name="Chu M."/>
            <person name="Cheng C."/>
            <person name="Hour A."/>
            <person name="Lee P."/>
            <person name="Lin S."/>
            <person name="Lin Y."/>
            <person name="Liou J."/>
            <person name="Liu S."/>
            <person name="Hsing Y."/>
            <person name="Raghuvanshi S."/>
            <person name="Mohanty A."/>
            <person name="Bharti A.K."/>
            <person name="Gaur A."/>
            <person name="Gupta V."/>
            <person name="Kumar D."/>
            <person name="Ravi V."/>
            <person name="Vij S."/>
            <person name="Kapur A."/>
            <person name="Khurana P."/>
            <person name="Khurana P."/>
            <person name="Khurana J.P."/>
            <person name="Tyagi A.K."/>
            <person name="Gaikwad K."/>
            <person name="Singh A."/>
            <person name="Dalal V."/>
            <person name="Srivastava S."/>
            <person name="Dixit A."/>
            <person name="Pal A.K."/>
            <person name="Ghazi I.A."/>
            <person name="Yadav M."/>
            <person name="Pandit A."/>
            <person name="Bhargava A."/>
            <person name="Sureshbabu K."/>
            <person name="Batra K."/>
            <person name="Sharma T.R."/>
            <person name="Mohapatra T."/>
            <person name="Singh N.K."/>
            <person name="Messing J."/>
            <person name="Nelson A.B."/>
            <person name="Fuks G."/>
            <person name="Kavchok S."/>
            <person name="Keizer G."/>
            <person name="Linton E."/>
            <person name="Llaca V."/>
            <person name="Song R."/>
            <person name="Tanyolac B."/>
            <person name="Young S."/>
            <person name="Ho-Il K."/>
            <person name="Hahn J.H."/>
            <person name="Sangsakoo G."/>
            <person name="Vanavichit A."/>
            <person name="de Mattos Luiz.A.T."/>
            <person name="Zimmer P.D."/>
            <person name="Malone G."/>
            <person name="Dellagostin O."/>
            <person name="de Oliveira A.C."/>
            <person name="Bevan M."/>
            <person name="Bancroft I."/>
            <person name="Minx P."/>
            <person name="Cordum H."/>
            <person name="Wilson R."/>
            <person name="Cheng Z."/>
            <person name="Jin W."/>
            <person name="Jiang J."/>
            <person name="Leong S.A."/>
            <person name="Iwama H."/>
            <person name="Gojobori T."/>
            <person name="Itoh T."/>
            <person name="Niimura Y."/>
            <person name="Fujii Y."/>
            <person name="Habara T."/>
            <person name="Sakai H."/>
            <person name="Sato Y."/>
            <person name="Wilson G."/>
            <person name="Kumar K."/>
            <person name="McCouch S."/>
            <person name="Juretic N."/>
            <person name="Hoen D."/>
            <person name="Wright S."/>
            <person name="Bruskiewich R."/>
            <person name="Bureau T."/>
            <person name="Miyao A."/>
            <person name="Hirochika H."/>
            <person name="Nishikawa T."/>
            <person name="Kadowaki K."/>
            <person name="Sugiura M."/>
            <person name="Burr B."/>
            <person name="Sasaki T."/>
        </authorList>
    </citation>
    <scope>NUCLEOTIDE SEQUENCE [LARGE SCALE GENOMIC DNA]</scope>
    <source>
        <strain evidence="6">cv. Nipponbare</strain>
    </source>
</reference>
<gene>
    <name evidence="5" type="ordered locus">Os05g0227800</name>
    <name evidence="4" type="ORF">OJ1212_C10.14</name>
</gene>
<dbReference type="AlphaFoldDB" id="A0A0P0WJK3"/>
<feature type="compositionally biased region" description="Basic and acidic residues" evidence="2">
    <location>
        <begin position="246"/>
        <end position="260"/>
    </location>
</feature>
<dbReference type="InterPro" id="IPR029466">
    <property type="entry name" value="NAM-associated_C"/>
</dbReference>
<reference evidence="5" key="5">
    <citation type="journal article" date="2008" name="Nucleic Acids Res.">
        <title>The Rice Annotation Project Database (RAP-DB): 2008 update.</title>
        <authorList>
            <consortium name="The Rice Annotation Project (RAP)"/>
            <person name="Tanaka T."/>
            <person name="Antonio B.A."/>
            <person name="Kikuchi S."/>
            <person name="Matsumoto T."/>
            <person name="Nagamura Y."/>
            <person name="Numa H."/>
            <person name="Sakai H."/>
            <person name="Wu J."/>
            <person name="Itoh T."/>
            <person name="Sasaki T."/>
            <person name="Aono R."/>
            <person name="Fujii Y."/>
            <person name="Habara T."/>
            <person name="Harada E."/>
            <person name="Kanno M."/>
            <person name="Kawahara Y."/>
            <person name="Kawashima H."/>
            <person name="Kubooka H."/>
            <person name="Matsuya A."/>
            <person name="Nakaoka H."/>
            <person name="Saichi N."/>
            <person name="Sanbonmatsu R."/>
            <person name="Sato Y."/>
            <person name="Shinso Y."/>
            <person name="Suzuki M."/>
            <person name="Takeda J."/>
            <person name="Tanino M."/>
            <person name="Todokoro F."/>
            <person name="Yamaguchi K."/>
            <person name="Yamamoto N."/>
            <person name="Yamasaki C."/>
            <person name="Imanishi T."/>
            <person name="Okido T."/>
            <person name="Tada M."/>
            <person name="Ikeo K."/>
            <person name="Tateno Y."/>
            <person name="Gojobori T."/>
            <person name="Lin Y.C."/>
            <person name="Wei F.J."/>
            <person name="Hsing Y.I."/>
            <person name="Zhao Q."/>
            <person name="Han B."/>
            <person name="Kramer M.R."/>
            <person name="McCombie R.W."/>
            <person name="Lonsdale D."/>
            <person name="O'Donovan C.C."/>
            <person name="Whitfield E.J."/>
            <person name="Apweiler R."/>
            <person name="Koyanagi K.O."/>
            <person name="Khurana J.P."/>
            <person name="Raghuvanshi S."/>
            <person name="Singh N.K."/>
            <person name="Tyagi A.K."/>
            <person name="Haberer G."/>
            <person name="Fujisawa M."/>
            <person name="Hosokawa S."/>
            <person name="Ito Y."/>
            <person name="Ikawa H."/>
            <person name="Shibata M."/>
            <person name="Yamamoto M."/>
            <person name="Bruskiewich R.M."/>
            <person name="Hoen D.R."/>
            <person name="Bureau TE."/>
            <person name="Namiki N."/>
            <person name="Ohyanagi H."/>
            <person name="Sakai Y."/>
            <person name="Nobushima S."/>
            <person name="Sakata K."/>
            <person name="Barrero R.A."/>
            <person name="Sato Y."/>
            <person name="Souvorov A."/>
            <person name="Smith-White B."/>
            <person name="Tatusova T."/>
            <person name="An S."/>
            <person name="An G."/>
            <person name="OOta S."/>
            <person name="Fuks G."/>
            <person name="Messing J."/>
            <person name="Christie K.R."/>
            <person name="Lieberherr D."/>
            <person name="Kim H."/>
            <person name="Zuccolo A."/>
            <person name="Wing R.A."/>
            <person name="Nobuta K."/>
            <person name="Green P.J."/>
            <person name="Lu C."/>
            <person name="Meyers BC."/>
            <person name="Chaparro C."/>
            <person name="Piegu B."/>
            <person name="Panaud O."/>
            <person name="Echeverria M."/>
        </authorList>
    </citation>
    <scope>NUCLEOTIDE SEQUENCE</scope>
</reference>
<sequence length="377" mass="43516">MDGDSCYVNSLVVKINSPEWDDGTMMGASPPEEQHSTVEEVVVVRRNQKRTKNFSGKEDEGLVSAWLNVSKDVVQGIEQSRCAYWKRIYDYFHANKDFTSDRSQNSLMHRWSTIQENVTKFEGCLSRIGDRKQSWVSSQDKIMHACALYKAEDENHRPFHMMHCWNLLRNQQKWIDRSSQLPSHKKQKITNNSSLGMSTTTTDDTAAAPPPPPGFELSKTPESINAPPRCELSERPESRNAPPRCELSERPENRKGEKEKLRRGGDVVFVEDLDDLLAKKKEADVEKELKKDERYIQSHALEQEKVALEQAKVANETKNLEMRSKELELKTKEIDLKRMLEEERIMTMDISAMSGLQQQYYKSLQEEIVTRRFNSSG</sequence>
<dbReference type="OrthoDB" id="691997at2759"/>
<protein>
    <submittedName>
        <fullName evidence="5">Os05g0227800 protein</fullName>
    </submittedName>
</protein>
<reference evidence="5" key="4">
    <citation type="journal article" date="2007" name="Genome Res.">
        <title>Curated Genome Annotation of Oryza sativa ssp. japonica and Comparative Genome Analysis with Arabidopsis thaliana.</title>
        <authorList>
            <consortium name="The Rice Annotation Project (RAP)"/>
            <person name="Itoh T."/>
            <person name="Tanaka T."/>
            <person name="Barrero R.A."/>
            <person name="Yamasaki C."/>
            <person name="Fujii Y."/>
            <person name="Hilton P.B."/>
            <person name="Antonio B.A."/>
            <person name="Aono H."/>
            <person name="Apweiler R."/>
            <person name="Bruskiewich R."/>
            <person name="Bureau T."/>
            <person name="Burr F."/>
            <person name="Costa de Oliveira A."/>
            <person name="Fuks G."/>
            <person name="Habara T."/>
            <person name="Haberer G."/>
            <person name="Han B."/>
            <person name="Harada E."/>
            <person name="Hiraki A.T."/>
            <person name="Hirochika H."/>
            <person name="Hoen D."/>
            <person name="Hokari H."/>
            <person name="Hosokawa S."/>
            <person name="Hsing Y."/>
            <person name="Ikawa H."/>
            <person name="Ikeo K."/>
            <person name="Imanishi T."/>
            <person name="Ito Y."/>
            <person name="Jaiswal P."/>
            <person name="Kanno M."/>
            <person name="Kawahara Y."/>
            <person name="Kawamura T."/>
            <person name="Kawashima H."/>
            <person name="Khurana J.P."/>
            <person name="Kikuchi S."/>
            <person name="Komatsu S."/>
            <person name="Koyanagi K.O."/>
            <person name="Kubooka H."/>
            <person name="Lieberherr D."/>
            <person name="Lin Y.C."/>
            <person name="Lonsdale D."/>
            <person name="Matsumoto T."/>
            <person name="Matsuya A."/>
            <person name="McCombie W.R."/>
            <person name="Messing J."/>
            <person name="Miyao A."/>
            <person name="Mulder N."/>
            <person name="Nagamura Y."/>
            <person name="Nam J."/>
            <person name="Namiki N."/>
            <person name="Numa H."/>
            <person name="Nurimoto S."/>
            <person name="O'donovan C."/>
            <person name="Ohyanagi H."/>
            <person name="Okido T."/>
            <person name="Oota S."/>
            <person name="Osato N."/>
            <person name="Palmer L.E."/>
            <person name="Quetier F."/>
            <person name="Raghuvanshi S."/>
            <person name="Saichi N."/>
            <person name="Sakai H."/>
            <person name="Sakai Y."/>
            <person name="Sakata K."/>
            <person name="Sakurai T."/>
            <person name="Sato F."/>
            <person name="Sato Y."/>
            <person name="Schoof H."/>
            <person name="Seki M."/>
            <person name="Shibata M."/>
            <person name="Shimizu Y."/>
            <person name="Shinozaki K."/>
            <person name="Shinso Y."/>
            <person name="Singh N.K."/>
            <person name="Smith-White B."/>
            <person name="Takeda J."/>
            <person name="Tanino M."/>
            <person name="Tatusova T."/>
            <person name="Thongjuea S."/>
            <person name="Todokoro F."/>
            <person name="Tsugane M."/>
            <person name="Tyagi A.K."/>
            <person name="Vanavichit A."/>
            <person name="Wang A."/>
            <person name="Wing R.A."/>
            <person name="Yamaguchi K."/>
            <person name="Yamamoto M."/>
            <person name="Yamamoto N."/>
            <person name="Yu Y."/>
            <person name="Zhang H."/>
            <person name="Zhao Q."/>
            <person name="Higo K."/>
            <person name="Burr B."/>
            <person name="Gojobori T."/>
            <person name="Sasaki T."/>
        </authorList>
    </citation>
    <scope>NUCLEOTIDE SEQUENCE</scope>
</reference>
<dbReference type="KEGG" id="osa:4338153"/>
<name>A0A0P0WJK3_ORYSJ</name>
<reference evidence="5" key="8">
    <citation type="submission" date="2012-08" db="EMBL/GenBank/DDBJ databases">
        <title>The Second Rice Annotation Project Meeting (RAP2).</title>
        <authorList>
            <consortium name="The Rice Annotation Project (RAP)"/>
        </authorList>
    </citation>
    <scope>NUCLEOTIDE SEQUENCE</scope>
</reference>
<evidence type="ECO:0000313" key="4">
    <source>
        <dbReference type="EMBL" id="AAT77308.1"/>
    </source>
</evidence>
<reference evidence="5" key="3">
    <citation type="journal article" date="2006" name="Nucleic Acids Res.">
        <title>The Rice Annotation Project Database (RAP-DB): hub for Oryza sativa ssp. japonica genome information.</title>
        <authorList>
            <person name="Ohyanagi H."/>
            <person name="Tanaka T."/>
            <person name="Sakai H."/>
            <person name="Shigemoto Y."/>
            <person name="Yamaguchi K."/>
            <person name="Habara T."/>
            <person name="Fujii Y."/>
            <person name="Antonio B.A."/>
            <person name="Nagamura Y."/>
            <person name="Imanishi T."/>
            <person name="Ikeo K."/>
            <person name="Itoh T."/>
            <person name="Gojobori T."/>
            <person name="Sasaki T."/>
        </authorList>
    </citation>
    <scope>NUCLEOTIDE SEQUENCE</scope>
</reference>
<reference evidence="6" key="6">
    <citation type="journal article" date="2008" name="Nucleic Acids Res.">
        <title>The rice annotation project database (RAP-DB): 2008 update.</title>
        <authorList>
            <consortium name="The rice annotation project (RAP)"/>
        </authorList>
    </citation>
    <scope>GENOME REANNOTATION</scope>
    <source>
        <strain evidence="6">cv. Nipponbare</strain>
    </source>
</reference>
<dbReference type="EMBL" id="AP008211">
    <property type="protein sequence ID" value="BAF16883.1"/>
    <property type="molecule type" value="Genomic_DNA"/>
</dbReference>
<evidence type="ECO:0000256" key="2">
    <source>
        <dbReference type="SAM" id="MobiDB-lite"/>
    </source>
</evidence>
<dbReference type="PANTHER" id="PTHR45125:SF44">
    <property type="entry name" value="OS07G0554400 PROTEIN"/>
    <property type="match status" value="1"/>
</dbReference>
<organism evidence="4 6">
    <name type="scientific">Oryza sativa subsp. japonica</name>
    <name type="common">Rice</name>
    <dbReference type="NCBI Taxonomy" id="39947"/>
    <lineage>
        <taxon>Eukaryota</taxon>
        <taxon>Viridiplantae</taxon>
        <taxon>Streptophyta</taxon>
        <taxon>Embryophyta</taxon>
        <taxon>Tracheophyta</taxon>
        <taxon>Spermatophyta</taxon>
        <taxon>Magnoliopsida</taxon>
        <taxon>Liliopsida</taxon>
        <taxon>Poales</taxon>
        <taxon>Poaceae</taxon>
        <taxon>BOP clade</taxon>
        <taxon>Oryzoideae</taxon>
        <taxon>Oryzeae</taxon>
        <taxon>Oryzinae</taxon>
        <taxon>Oryza</taxon>
        <taxon>Oryza sativa</taxon>
    </lineage>
</organism>
<evidence type="ECO:0000313" key="6">
    <source>
        <dbReference type="Proteomes" id="UP000000763"/>
    </source>
</evidence>
<dbReference type="EMBL" id="AC104275">
    <property type="protein sequence ID" value="AAT77308.1"/>
    <property type="molecule type" value="Genomic_DNA"/>
</dbReference>
<dbReference type="PANTHER" id="PTHR45125">
    <property type="entry name" value="F21J9.4-RELATED"/>
    <property type="match status" value="1"/>
</dbReference>
<evidence type="ECO:0000256" key="1">
    <source>
        <dbReference type="SAM" id="Coils"/>
    </source>
</evidence>
<feature type="domain" description="No apical meristem-associated C-terminal" evidence="3">
    <location>
        <begin position="157"/>
        <end position="368"/>
    </location>
</feature>
<evidence type="ECO:0000313" key="5">
    <source>
        <dbReference type="EMBL" id="BAF16883.1"/>
    </source>
</evidence>
<dbReference type="Pfam" id="PF14303">
    <property type="entry name" value="NAM-associated"/>
    <property type="match status" value="1"/>
</dbReference>
<accession>A0A0P0WJK3</accession>
<feature type="coiled-coil region" evidence="1">
    <location>
        <begin position="273"/>
        <end position="342"/>
    </location>
</feature>
<reference evidence="4" key="1">
    <citation type="submission" date="2004-07" db="EMBL/GenBank/DDBJ databases">
        <title>Oryza sativa BAC OJ1212_C10 genomic sequence.</title>
        <authorList>
            <person name="Chow T.-Y."/>
            <person name="Hsing Y.-I.C."/>
            <person name="Chen C.-S."/>
            <person name="Chen H.-H."/>
            <person name="Liu S.-M."/>
            <person name="Chao Y.-T."/>
            <person name="Chang S.-J."/>
            <person name="Chen H.-C."/>
            <person name="Chen S.-K."/>
            <person name="Chen T.-R."/>
            <person name="Chen Y.-L."/>
            <person name="Cheng C.-H."/>
            <person name="Chung C.-I."/>
            <person name="Han S.-Y."/>
            <person name="Hsiao S.-H."/>
            <person name="Hsiung J.-N."/>
            <person name="Hsu C.-H."/>
            <person name="Huang J.-J."/>
            <person name="Kau P.-I."/>
            <person name="Lee M.-C."/>
            <person name="Leu H.-L."/>
            <person name="Li Y.-F."/>
            <person name="Lin S.-J."/>
            <person name="Lin Y.-C."/>
            <person name="Wu S.-W."/>
            <person name="Yu C.-Y."/>
            <person name="Yu S.-W."/>
            <person name="Wu H.-P."/>
            <person name="Shaw J.-F."/>
        </authorList>
    </citation>
    <scope>NUCLEOTIDE SEQUENCE</scope>
</reference>
<evidence type="ECO:0000259" key="3">
    <source>
        <dbReference type="Pfam" id="PF14303"/>
    </source>
</evidence>
<keyword evidence="1" id="KW-0175">Coiled coil</keyword>
<feature type="compositionally biased region" description="Polar residues" evidence="2">
    <location>
        <begin position="189"/>
        <end position="198"/>
    </location>
</feature>
<dbReference type="KEGG" id="dosa:Os05g0227800"/>
<proteinExistence type="predicted"/>
<dbReference type="Proteomes" id="UP000000763">
    <property type="component" value="Chromosome 5"/>
</dbReference>
<dbReference type="Gramene" id="Os05t0227800-01">
    <property type="protein sequence ID" value="Os05t0227800-01"/>
    <property type="gene ID" value="Os05g0227800"/>
</dbReference>